<dbReference type="InterPro" id="IPR000398">
    <property type="entry name" value="Thymidylate_synthase"/>
</dbReference>
<accession>A0A6C0C257</accession>
<name>A0A6C0C257_9ZZZZ</name>
<dbReference type="GO" id="GO:0005829">
    <property type="term" value="C:cytosol"/>
    <property type="evidence" value="ECO:0007669"/>
    <property type="project" value="TreeGrafter"/>
</dbReference>
<dbReference type="FunFam" id="3.30.572.10:FF:000013">
    <property type="entry name" value="Thymidylate synthase"/>
    <property type="match status" value="1"/>
</dbReference>
<dbReference type="HAMAP" id="MF_00008">
    <property type="entry name" value="Thymidy_synth_bact"/>
    <property type="match status" value="1"/>
</dbReference>
<keyword evidence="3" id="KW-0808">Transferase</keyword>
<dbReference type="CDD" id="cd00351">
    <property type="entry name" value="TS_Pyrimidine_HMase"/>
    <property type="match status" value="1"/>
</dbReference>
<dbReference type="SUPFAM" id="SSF55831">
    <property type="entry name" value="Thymidylate synthase/dCMP hydroxymethylase"/>
    <property type="match status" value="1"/>
</dbReference>
<dbReference type="InterPro" id="IPR045097">
    <property type="entry name" value="Thymidate_synth/dCMP_Mease"/>
</dbReference>
<dbReference type="NCBIfam" id="TIGR03284">
    <property type="entry name" value="thym_sym"/>
    <property type="match status" value="1"/>
</dbReference>
<keyword evidence="4" id="KW-0545">Nucleotide biosynthesis</keyword>
<evidence type="ECO:0000256" key="3">
    <source>
        <dbReference type="ARBA" id="ARBA00022679"/>
    </source>
</evidence>
<protein>
    <recommendedName>
        <fullName evidence="1">thymidylate synthase</fullName>
        <ecNumber evidence="1">2.1.1.45</ecNumber>
    </recommendedName>
</protein>
<dbReference type="GO" id="GO:0032259">
    <property type="term" value="P:methylation"/>
    <property type="evidence" value="ECO:0007669"/>
    <property type="project" value="UniProtKB-KW"/>
</dbReference>
<proteinExistence type="inferred from homology"/>
<evidence type="ECO:0000256" key="2">
    <source>
        <dbReference type="ARBA" id="ARBA00022603"/>
    </source>
</evidence>
<evidence type="ECO:0000256" key="4">
    <source>
        <dbReference type="ARBA" id="ARBA00022727"/>
    </source>
</evidence>
<dbReference type="EC" id="2.1.1.45" evidence="1"/>
<dbReference type="PRINTS" id="PR00108">
    <property type="entry name" value="THYMDSNTHASE"/>
</dbReference>
<evidence type="ECO:0000256" key="1">
    <source>
        <dbReference type="ARBA" id="ARBA00011947"/>
    </source>
</evidence>
<dbReference type="GO" id="GO:0006231">
    <property type="term" value="P:dTMP biosynthetic process"/>
    <property type="evidence" value="ECO:0007669"/>
    <property type="project" value="InterPro"/>
</dbReference>
<evidence type="ECO:0000259" key="5">
    <source>
        <dbReference type="Pfam" id="PF00303"/>
    </source>
</evidence>
<organism evidence="6">
    <name type="scientific">viral metagenome</name>
    <dbReference type="NCBI Taxonomy" id="1070528"/>
    <lineage>
        <taxon>unclassified sequences</taxon>
        <taxon>metagenomes</taxon>
        <taxon>organismal metagenomes</taxon>
    </lineage>
</organism>
<sequence>MLHQEKQYLELIKRVINNKICTGRNGNVKSLFGVQMRYSLDNNIIPILTTKKMPWKVCLKELLWFINGDTNNGNLQKQNVKIWNGNATRDFLDSRGLYHLKENDLGPIYGHQWRFYNAKYSNCNVDYTNMGIDQLQNSIELLKNDPYSRRNIITAWNPEQLDEMALPPCHILMQFHVSNEKKLSCSLYQRSADIALGVPFNIASYAFLTHMLADICDLEAHEFIYNIGDAHIYEEHLGELKHQVSRTPYPFPTLQLNKRTNIDDYIVSDFFIKDYKYHPSIKMEMII</sequence>
<feature type="domain" description="Thymidylate synthase/dCMP hydroxymethylase" evidence="5">
    <location>
        <begin position="6"/>
        <end position="286"/>
    </location>
</feature>
<dbReference type="InterPro" id="IPR020940">
    <property type="entry name" value="Thymidylate_synthase_AS"/>
</dbReference>
<dbReference type="GO" id="GO:0005739">
    <property type="term" value="C:mitochondrion"/>
    <property type="evidence" value="ECO:0007669"/>
    <property type="project" value="TreeGrafter"/>
</dbReference>
<dbReference type="EMBL" id="MN739317">
    <property type="protein sequence ID" value="QHS98480.1"/>
    <property type="molecule type" value="Genomic_DNA"/>
</dbReference>
<dbReference type="InterPro" id="IPR036926">
    <property type="entry name" value="Thymidate_synth/dCMP_Mease_sf"/>
</dbReference>
<dbReference type="PANTHER" id="PTHR11548">
    <property type="entry name" value="THYMIDYLATE SYNTHASE 1"/>
    <property type="match status" value="1"/>
</dbReference>
<evidence type="ECO:0000313" key="6">
    <source>
        <dbReference type="EMBL" id="QHS98480.1"/>
    </source>
</evidence>
<dbReference type="Gene3D" id="3.30.572.10">
    <property type="entry name" value="Thymidylate synthase/dCMP hydroxymethylase domain"/>
    <property type="match status" value="1"/>
</dbReference>
<dbReference type="PROSITE" id="PS00091">
    <property type="entry name" value="THYMIDYLATE_SYNTHASE"/>
    <property type="match status" value="1"/>
</dbReference>
<reference evidence="6" key="1">
    <citation type="journal article" date="2020" name="Nature">
        <title>Giant virus diversity and host interactions through global metagenomics.</title>
        <authorList>
            <person name="Schulz F."/>
            <person name="Roux S."/>
            <person name="Paez-Espino D."/>
            <person name="Jungbluth S."/>
            <person name="Walsh D.A."/>
            <person name="Denef V.J."/>
            <person name="McMahon K.D."/>
            <person name="Konstantinidis K.T."/>
            <person name="Eloe-Fadrosh E.A."/>
            <person name="Kyrpides N.C."/>
            <person name="Woyke T."/>
        </authorList>
    </citation>
    <scope>NUCLEOTIDE SEQUENCE</scope>
    <source>
        <strain evidence="6">GVMAG-M-3300020185-18</strain>
    </source>
</reference>
<dbReference type="GO" id="GO:0004799">
    <property type="term" value="F:thymidylate synthase activity"/>
    <property type="evidence" value="ECO:0007669"/>
    <property type="project" value="UniProtKB-EC"/>
</dbReference>
<dbReference type="Pfam" id="PF00303">
    <property type="entry name" value="Thymidylat_synt"/>
    <property type="match status" value="1"/>
</dbReference>
<keyword evidence="2" id="KW-0489">Methyltransferase</keyword>
<dbReference type="InterPro" id="IPR023451">
    <property type="entry name" value="Thymidate_synth/dCMP_Mease_dom"/>
</dbReference>
<dbReference type="PANTHER" id="PTHR11548:SF2">
    <property type="entry name" value="THYMIDYLATE SYNTHASE"/>
    <property type="match status" value="1"/>
</dbReference>
<dbReference type="AlphaFoldDB" id="A0A6C0C257"/>